<keyword evidence="3" id="KW-0804">Transcription</keyword>
<dbReference type="InterPro" id="IPR001647">
    <property type="entry name" value="HTH_TetR"/>
</dbReference>
<dbReference type="InterPro" id="IPR050109">
    <property type="entry name" value="HTH-type_TetR-like_transc_reg"/>
</dbReference>
<feature type="domain" description="HTH tetR-type" evidence="5">
    <location>
        <begin position="10"/>
        <end position="70"/>
    </location>
</feature>
<accession>A0ABV7Q1T4</accession>
<keyword evidence="2 4" id="KW-0238">DNA-binding</keyword>
<feature type="DNA-binding region" description="H-T-H motif" evidence="4">
    <location>
        <begin position="33"/>
        <end position="52"/>
    </location>
</feature>
<dbReference type="SUPFAM" id="SSF48498">
    <property type="entry name" value="Tetracyclin repressor-like, C-terminal domain"/>
    <property type="match status" value="1"/>
</dbReference>
<organism evidence="6 7">
    <name type="scientific">Glycomyces rhizosphaerae</name>
    <dbReference type="NCBI Taxonomy" id="2054422"/>
    <lineage>
        <taxon>Bacteria</taxon>
        <taxon>Bacillati</taxon>
        <taxon>Actinomycetota</taxon>
        <taxon>Actinomycetes</taxon>
        <taxon>Glycomycetales</taxon>
        <taxon>Glycomycetaceae</taxon>
        <taxon>Glycomyces</taxon>
    </lineage>
</organism>
<evidence type="ECO:0000256" key="3">
    <source>
        <dbReference type="ARBA" id="ARBA00023163"/>
    </source>
</evidence>
<comment type="caution">
    <text evidence="6">The sequence shown here is derived from an EMBL/GenBank/DDBJ whole genome shotgun (WGS) entry which is preliminary data.</text>
</comment>
<evidence type="ECO:0000313" key="7">
    <source>
        <dbReference type="Proteomes" id="UP001595712"/>
    </source>
</evidence>
<evidence type="ECO:0000313" key="6">
    <source>
        <dbReference type="EMBL" id="MFC3494266.1"/>
    </source>
</evidence>
<evidence type="ECO:0000256" key="4">
    <source>
        <dbReference type="PROSITE-ProRule" id="PRU00335"/>
    </source>
</evidence>
<dbReference type="Proteomes" id="UP001595712">
    <property type="component" value="Unassembled WGS sequence"/>
</dbReference>
<dbReference type="EMBL" id="JBHRWO010000015">
    <property type="protein sequence ID" value="MFC3494266.1"/>
    <property type="molecule type" value="Genomic_DNA"/>
</dbReference>
<protein>
    <submittedName>
        <fullName evidence="6">TetR/AcrR family transcriptional regulator</fullName>
    </submittedName>
</protein>
<dbReference type="InterPro" id="IPR009057">
    <property type="entry name" value="Homeodomain-like_sf"/>
</dbReference>
<gene>
    <name evidence="6" type="ORF">ACFO8M_17420</name>
</gene>
<dbReference type="Gene3D" id="1.10.357.10">
    <property type="entry name" value="Tetracycline Repressor, domain 2"/>
    <property type="match status" value="1"/>
</dbReference>
<sequence length="200" mass="21872">MARVNALGRTTMDEKLLAAATDVLGTTGWDRLTMGDVADRAGVSRATLWRQVGGKEELRQELLRRLLLDYRESMWPVLTAAGTGRERLRLALEAMCAVLDRHLALLAAFDTAFHETGLFEEPGDSASENSVVAPLVRLILDGVADGSLAPPTAPEEAGVLVFNTVCWPYVHLRLHHQWGSERVRALLLDLVLDGMSTESA</sequence>
<dbReference type="PANTHER" id="PTHR30055">
    <property type="entry name" value="HTH-TYPE TRANSCRIPTIONAL REGULATOR RUTR"/>
    <property type="match status" value="1"/>
</dbReference>
<dbReference type="PANTHER" id="PTHR30055:SF234">
    <property type="entry name" value="HTH-TYPE TRANSCRIPTIONAL REGULATOR BETI"/>
    <property type="match status" value="1"/>
</dbReference>
<dbReference type="InterPro" id="IPR036271">
    <property type="entry name" value="Tet_transcr_reg_TetR-rel_C_sf"/>
</dbReference>
<evidence type="ECO:0000256" key="1">
    <source>
        <dbReference type="ARBA" id="ARBA00023015"/>
    </source>
</evidence>
<dbReference type="Pfam" id="PF00440">
    <property type="entry name" value="TetR_N"/>
    <property type="match status" value="1"/>
</dbReference>
<evidence type="ECO:0000256" key="2">
    <source>
        <dbReference type="ARBA" id="ARBA00023125"/>
    </source>
</evidence>
<keyword evidence="1" id="KW-0805">Transcription regulation</keyword>
<dbReference type="RefSeq" id="WP_387977861.1">
    <property type="nucleotide sequence ID" value="NZ_JBHRWO010000015.1"/>
</dbReference>
<keyword evidence="7" id="KW-1185">Reference proteome</keyword>
<dbReference type="Gene3D" id="1.10.10.60">
    <property type="entry name" value="Homeodomain-like"/>
    <property type="match status" value="1"/>
</dbReference>
<name>A0ABV7Q1T4_9ACTN</name>
<reference evidence="7" key="1">
    <citation type="journal article" date="2019" name="Int. J. Syst. Evol. Microbiol.">
        <title>The Global Catalogue of Microorganisms (GCM) 10K type strain sequencing project: providing services to taxonomists for standard genome sequencing and annotation.</title>
        <authorList>
            <consortium name="The Broad Institute Genomics Platform"/>
            <consortium name="The Broad Institute Genome Sequencing Center for Infectious Disease"/>
            <person name="Wu L."/>
            <person name="Ma J."/>
        </authorList>
    </citation>
    <scope>NUCLEOTIDE SEQUENCE [LARGE SCALE GENOMIC DNA]</scope>
    <source>
        <strain evidence="7">CGMCC 4.7396</strain>
    </source>
</reference>
<dbReference type="SUPFAM" id="SSF46689">
    <property type="entry name" value="Homeodomain-like"/>
    <property type="match status" value="1"/>
</dbReference>
<proteinExistence type="predicted"/>
<dbReference type="PRINTS" id="PR00455">
    <property type="entry name" value="HTHTETR"/>
</dbReference>
<dbReference type="PROSITE" id="PS50977">
    <property type="entry name" value="HTH_TETR_2"/>
    <property type="match status" value="1"/>
</dbReference>
<evidence type="ECO:0000259" key="5">
    <source>
        <dbReference type="PROSITE" id="PS50977"/>
    </source>
</evidence>